<dbReference type="Proteomes" id="UP000515159">
    <property type="component" value="Chromosome 1"/>
</dbReference>
<accession>A0A6P8P7D0</accession>
<protein>
    <submittedName>
        <fullName evidence="5">C-C motif chemokine 27</fullName>
    </submittedName>
</protein>
<dbReference type="SUPFAM" id="SSF54117">
    <property type="entry name" value="Interleukin 8-like chemokines"/>
    <property type="match status" value="1"/>
</dbReference>
<evidence type="ECO:0000313" key="5">
    <source>
        <dbReference type="RefSeq" id="XP_033785147.1"/>
    </source>
</evidence>
<gene>
    <name evidence="5" type="primary">CCL27</name>
</gene>
<dbReference type="GeneID" id="117352679"/>
<feature type="signal peptide" evidence="2">
    <location>
        <begin position="1"/>
        <end position="20"/>
    </location>
</feature>
<evidence type="ECO:0000259" key="3">
    <source>
        <dbReference type="Pfam" id="PF00048"/>
    </source>
</evidence>
<feature type="chain" id="PRO_5028474892" evidence="2">
    <location>
        <begin position="21"/>
        <end position="95"/>
    </location>
</feature>
<keyword evidence="4" id="KW-1185">Reference proteome</keyword>
<evidence type="ECO:0000313" key="4">
    <source>
        <dbReference type="Proteomes" id="UP000515159"/>
    </source>
</evidence>
<sequence length="95" mass="10986">MKSLVFLVCLLFFAFPSLEGKPVVSCCTERAKSIPRNMFKLVKEVYFQPSDGICDLQAVVLILEKQKKCLHPKNKDFRKWLKWRGLTPGQTLNLK</sequence>
<dbReference type="GO" id="GO:0008009">
    <property type="term" value="F:chemokine activity"/>
    <property type="evidence" value="ECO:0007669"/>
    <property type="project" value="InterPro"/>
</dbReference>
<dbReference type="RefSeq" id="XP_033785147.1">
    <property type="nucleotide sequence ID" value="XM_033929256.1"/>
</dbReference>
<keyword evidence="1" id="KW-0202">Cytokine</keyword>
<dbReference type="InterPro" id="IPR036048">
    <property type="entry name" value="Interleukin_8-like_sf"/>
</dbReference>
<evidence type="ECO:0000256" key="2">
    <source>
        <dbReference type="SAM" id="SignalP"/>
    </source>
</evidence>
<organism evidence="4 5">
    <name type="scientific">Geotrypetes seraphini</name>
    <name type="common">Gaboon caecilian</name>
    <name type="synonym">Caecilia seraphini</name>
    <dbReference type="NCBI Taxonomy" id="260995"/>
    <lineage>
        <taxon>Eukaryota</taxon>
        <taxon>Metazoa</taxon>
        <taxon>Chordata</taxon>
        <taxon>Craniata</taxon>
        <taxon>Vertebrata</taxon>
        <taxon>Euteleostomi</taxon>
        <taxon>Amphibia</taxon>
        <taxon>Gymnophiona</taxon>
        <taxon>Geotrypetes</taxon>
    </lineage>
</organism>
<proteinExistence type="predicted"/>
<dbReference type="CTD" id="10850"/>
<evidence type="ECO:0000256" key="1">
    <source>
        <dbReference type="ARBA" id="ARBA00022514"/>
    </source>
</evidence>
<dbReference type="Pfam" id="PF00048">
    <property type="entry name" value="IL8"/>
    <property type="match status" value="1"/>
</dbReference>
<dbReference type="InParanoid" id="A0A6P8P7D0"/>
<reference evidence="5" key="1">
    <citation type="submission" date="2025-08" db="UniProtKB">
        <authorList>
            <consortium name="RefSeq"/>
        </authorList>
    </citation>
    <scope>IDENTIFICATION</scope>
</reference>
<dbReference type="AlphaFoldDB" id="A0A6P8P7D0"/>
<dbReference type="KEGG" id="gsh:117352679"/>
<name>A0A6P8P7D0_GEOSA</name>
<dbReference type="Gene3D" id="2.40.50.40">
    <property type="match status" value="1"/>
</dbReference>
<dbReference type="InterPro" id="IPR001811">
    <property type="entry name" value="Chemokine_IL8-like_dom"/>
</dbReference>
<dbReference type="OrthoDB" id="8905061at2759"/>
<dbReference type="GO" id="GO:0006955">
    <property type="term" value="P:immune response"/>
    <property type="evidence" value="ECO:0007669"/>
    <property type="project" value="InterPro"/>
</dbReference>
<keyword evidence="2" id="KW-0732">Signal</keyword>
<feature type="domain" description="Chemokine interleukin-8-like" evidence="3">
    <location>
        <begin position="25"/>
        <end position="83"/>
    </location>
</feature>
<dbReference type="GO" id="GO:0005615">
    <property type="term" value="C:extracellular space"/>
    <property type="evidence" value="ECO:0007669"/>
    <property type="project" value="UniProtKB-KW"/>
</dbReference>